<gene>
    <name evidence="3" type="ORF">FEE95_16665</name>
</gene>
<dbReference type="AlphaFoldDB" id="A0A5S3PU87"/>
<dbReference type="RefSeq" id="WP_138659117.1">
    <property type="nucleotide sequence ID" value="NZ_VATY01000003.1"/>
</dbReference>
<organism evidence="3 4">
    <name type="scientific">Maribacter algarum</name>
    <name type="common">ex Zhang et al. 2020</name>
    <dbReference type="NCBI Taxonomy" id="2578118"/>
    <lineage>
        <taxon>Bacteria</taxon>
        <taxon>Pseudomonadati</taxon>
        <taxon>Bacteroidota</taxon>
        <taxon>Flavobacteriia</taxon>
        <taxon>Flavobacteriales</taxon>
        <taxon>Flavobacteriaceae</taxon>
        <taxon>Maribacter</taxon>
    </lineage>
</organism>
<dbReference type="OrthoDB" id="9812349at2"/>
<comment type="caution">
    <text evidence="3">The sequence shown here is derived from an EMBL/GenBank/DDBJ whole genome shotgun (WGS) entry which is preliminary data.</text>
</comment>
<dbReference type="PANTHER" id="PTHR34980:SF2">
    <property type="entry name" value="INNER MEMBRANE PROTEIN YHAH-RELATED"/>
    <property type="match status" value="1"/>
</dbReference>
<sequence>MNWYLKVLKQYADFNGRARRQEYWMFYLFNFIFSFLIGIIDGALGMEELGIGTVYSLGVLIPTIAAGVRRMHDLGKSGWYILIPIYNFILLCTDGEYGPNQYGPDPKNPYNEIDDIGVSEA</sequence>
<dbReference type="PANTHER" id="PTHR34980">
    <property type="entry name" value="INNER MEMBRANE PROTEIN-RELATED-RELATED"/>
    <property type="match status" value="1"/>
</dbReference>
<evidence type="ECO:0000256" key="2">
    <source>
        <dbReference type="SAM" id="Phobius"/>
    </source>
</evidence>
<dbReference type="EMBL" id="VATY01000003">
    <property type="protein sequence ID" value="TMM56250.1"/>
    <property type="molecule type" value="Genomic_DNA"/>
</dbReference>
<evidence type="ECO:0000313" key="3">
    <source>
        <dbReference type="EMBL" id="TMM56250.1"/>
    </source>
</evidence>
<dbReference type="InterPro" id="IPR008523">
    <property type="entry name" value="DUF805"/>
</dbReference>
<keyword evidence="2" id="KW-0812">Transmembrane</keyword>
<feature type="compositionally biased region" description="Acidic residues" evidence="1">
    <location>
        <begin position="112"/>
        <end position="121"/>
    </location>
</feature>
<dbReference type="Proteomes" id="UP000310314">
    <property type="component" value="Unassembled WGS sequence"/>
</dbReference>
<keyword evidence="2" id="KW-1133">Transmembrane helix</keyword>
<keyword evidence="4" id="KW-1185">Reference proteome</keyword>
<feature type="transmembrane region" description="Helical" evidence="2">
    <location>
        <begin position="24"/>
        <end position="43"/>
    </location>
</feature>
<accession>A0A5S3PU87</accession>
<keyword evidence="2" id="KW-0472">Membrane</keyword>
<dbReference type="Pfam" id="PF05656">
    <property type="entry name" value="DUF805"/>
    <property type="match status" value="1"/>
</dbReference>
<dbReference type="GO" id="GO:0005886">
    <property type="term" value="C:plasma membrane"/>
    <property type="evidence" value="ECO:0007669"/>
    <property type="project" value="TreeGrafter"/>
</dbReference>
<feature type="transmembrane region" description="Helical" evidence="2">
    <location>
        <begin position="49"/>
        <end position="68"/>
    </location>
</feature>
<feature type="region of interest" description="Disordered" evidence="1">
    <location>
        <begin position="102"/>
        <end position="121"/>
    </location>
</feature>
<reference evidence="3 4" key="1">
    <citation type="submission" date="2019-05" db="EMBL/GenBank/DDBJ databases">
        <authorList>
            <person name="Zhang J.-Y."/>
            <person name="Feg X."/>
            <person name="Du Z.-J."/>
        </authorList>
    </citation>
    <scope>NUCLEOTIDE SEQUENCE [LARGE SCALE GENOMIC DNA]</scope>
    <source>
        <strain evidence="3 4">RZ26</strain>
    </source>
</reference>
<protein>
    <submittedName>
        <fullName evidence="3">DUF805 domain-containing protein</fullName>
    </submittedName>
</protein>
<evidence type="ECO:0000313" key="4">
    <source>
        <dbReference type="Proteomes" id="UP000310314"/>
    </source>
</evidence>
<evidence type="ECO:0000256" key="1">
    <source>
        <dbReference type="SAM" id="MobiDB-lite"/>
    </source>
</evidence>
<proteinExistence type="predicted"/>
<name>A0A5S3PU87_9FLAO</name>